<dbReference type="RefSeq" id="WP_005815621.1">
    <property type="nucleotide sequence ID" value="NZ_JGDM01000202.1"/>
</dbReference>
<dbReference type="GO" id="GO:0005524">
    <property type="term" value="F:ATP binding"/>
    <property type="evidence" value="ECO:0007669"/>
    <property type="project" value="InterPro"/>
</dbReference>
<evidence type="ECO:0000256" key="1">
    <source>
        <dbReference type="SAM" id="MobiDB-lite"/>
    </source>
</evidence>
<feature type="region of interest" description="Disordered" evidence="1">
    <location>
        <begin position="102"/>
        <end position="196"/>
    </location>
</feature>
<evidence type="ECO:0000313" key="3">
    <source>
        <dbReference type="EMBL" id="EXZ41682.1"/>
    </source>
</evidence>
<dbReference type="InterPro" id="IPR007695">
    <property type="entry name" value="DNA_mismatch_repair_MutS-lik_N"/>
</dbReference>
<feature type="domain" description="DNA mismatch repair protein MutS-like N-terminal" evidence="2">
    <location>
        <begin position="11"/>
        <end position="104"/>
    </location>
</feature>
<reference evidence="3 4" key="1">
    <citation type="submission" date="2014-02" db="EMBL/GenBank/DDBJ databases">
        <authorList>
            <person name="Sears C."/>
            <person name="Carroll K."/>
            <person name="Sack B.R."/>
            <person name="Qadri F."/>
            <person name="Myers L.L."/>
            <person name="Chung G.-T."/>
            <person name="Escheverria P."/>
            <person name="Fraser C.M."/>
            <person name="Sadzewicz L."/>
            <person name="Shefchek K.A."/>
            <person name="Tallon L."/>
            <person name="Das S.P."/>
            <person name="Daugherty S."/>
            <person name="Mongodin E.F."/>
        </authorList>
    </citation>
    <scope>NUCLEOTIDE SEQUENCE [LARGE SCALE GENOMIC DNA]</scope>
    <source>
        <strain evidence="3 4">2-F-2 #4</strain>
    </source>
</reference>
<dbReference type="Gene3D" id="3.40.1170.10">
    <property type="entry name" value="DNA repair protein MutS, domain I"/>
    <property type="match status" value="1"/>
</dbReference>
<feature type="compositionally biased region" description="Basic and acidic residues" evidence="1">
    <location>
        <begin position="105"/>
        <end position="114"/>
    </location>
</feature>
<sequence length="439" mass="49708">MAKKTDSDNDTGIIRQFNELKKKHPDAMLLFRRNSFYELYKQDAVKAATVLAIEIADRMLPDYKRPVKVASFPQSALDVYLPRLIRSGIRVAICDALDSPLKKKAGQDKAENNDRTIQNNTDMGKKKKEQGAQEAPDRTVESTVDVKPAREKKSKAKAETKAETGTDNEAKAEKKDEQKTETAQERKPREPQMVTANGEKVTHGHAYQSTTNPADWYFTAKIDGQQLKPQKMDAADLAAYQNKEMTVPQLMERYYPTKLMPKVSEEAFRMPMEIAGPDGSITVNKFNVYKEKDEQRPDFGKYKFYVQVGDTNMSAVASRQDLNAYFDRVATPNQLIEKNFGERLHLKSAYEKYQLPEGVDPKGVRVAKDRNDNKWKVSVDLGEKGQTSRHEISFDDGYSLFKTKTATREQIAAKYLNTEITGMLAANTAKVEKTASMKM</sequence>
<dbReference type="PATRIC" id="fig|1339280.3.peg.4939"/>
<organism evidence="3 4">
    <name type="scientific">Bacteroides fragilis str. 2-F-2 #4</name>
    <dbReference type="NCBI Taxonomy" id="1339280"/>
    <lineage>
        <taxon>Bacteria</taxon>
        <taxon>Pseudomonadati</taxon>
        <taxon>Bacteroidota</taxon>
        <taxon>Bacteroidia</taxon>
        <taxon>Bacteroidales</taxon>
        <taxon>Bacteroidaceae</taxon>
        <taxon>Bacteroides</taxon>
    </lineage>
</organism>
<name>A0A015ZBI3_BACFG</name>
<feature type="compositionally biased region" description="Basic and acidic residues" evidence="1">
    <location>
        <begin position="147"/>
        <end position="190"/>
    </location>
</feature>
<dbReference type="EMBL" id="JGDM01000202">
    <property type="protein sequence ID" value="EXZ41682.1"/>
    <property type="molecule type" value="Genomic_DNA"/>
</dbReference>
<dbReference type="Pfam" id="PF01624">
    <property type="entry name" value="MutS_I"/>
    <property type="match status" value="1"/>
</dbReference>
<gene>
    <name evidence="3" type="ORF">M076_5215</name>
</gene>
<dbReference type="AlphaFoldDB" id="A0A015ZBI3"/>
<accession>A0A015ZBI3</accession>
<dbReference type="InterPro" id="IPR016151">
    <property type="entry name" value="DNA_mismatch_repair_MutS_N"/>
</dbReference>
<proteinExistence type="predicted"/>
<comment type="caution">
    <text evidence="3">The sequence shown here is derived from an EMBL/GenBank/DDBJ whole genome shotgun (WGS) entry which is preliminary data.</text>
</comment>
<dbReference type="GO" id="GO:0030983">
    <property type="term" value="F:mismatched DNA binding"/>
    <property type="evidence" value="ECO:0007669"/>
    <property type="project" value="InterPro"/>
</dbReference>
<evidence type="ECO:0000259" key="2">
    <source>
        <dbReference type="Pfam" id="PF01624"/>
    </source>
</evidence>
<dbReference type="GO" id="GO:0006298">
    <property type="term" value="P:mismatch repair"/>
    <property type="evidence" value="ECO:0007669"/>
    <property type="project" value="InterPro"/>
</dbReference>
<evidence type="ECO:0000313" key="4">
    <source>
        <dbReference type="Proteomes" id="UP000022272"/>
    </source>
</evidence>
<feature type="compositionally biased region" description="Basic and acidic residues" evidence="1">
    <location>
        <begin position="129"/>
        <end position="140"/>
    </location>
</feature>
<protein>
    <submittedName>
        <fullName evidence="3">MutS domain I family protein</fullName>
    </submittedName>
</protein>
<dbReference type="Proteomes" id="UP000022272">
    <property type="component" value="Unassembled WGS sequence"/>
</dbReference>
<dbReference type="SUPFAM" id="SSF55271">
    <property type="entry name" value="DNA repair protein MutS, domain I"/>
    <property type="match status" value="1"/>
</dbReference>